<name>A0ABX8DH59_9GAMM</name>
<evidence type="ECO:0000313" key="2">
    <source>
        <dbReference type="Proteomes" id="UP000676428"/>
    </source>
</evidence>
<sequence>MPHQYRITVEKMDGDTPVQALRFDATNHDDFFAILERANGRLGFSDEQTKNFIIGLKLFGEVITAERKHPLFSEIGPQLKLFMKKLKSAN</sequence>
<proteinExistence type="predicted"/>
<dbReference type="Proteomes" id="UP000676428">
    <property type="component" value="Chromosome"/>
</dbReference>
<dbReference type="EMBL" id="CP074572">
    <property type="protein sequence ID" value="QVK24094.1"/>
    <property type="molecule type" value="Genomic_DNA"/>
</dbReference>
<dbReference type="InterPro" id="IPR024476">
    <property type="entry name" value="DUF3861"/>
</dbReference>
<organism evidence="1 2">
    <name type="scientific">Shewanella dokdonensis</name>
    <dbReference type="NCBI Taxonomy" id="712036"/>
    <lineage>
        <taxon>Bacteria</taxon>
        <taxon>Pseudomonadati</taxon>
        <taxon>Pseudomonadota</taxon>
        <taxon>Gammaproteobacteria</taxon>
        <taxon>Alteromonadales</taxon>
        <taxon>Shewanellaceae</taxon>
        <taxon>Shewanella</taxon>
    </lineage>
</organism>
<dbReference type="Gene3D" id="3.10.20.850">
    <property type="entry name" value="Protein of unknown function DUF3861"/>
    <property type="match status" value="1"/>
</dbReference>
<dbReference type="InterPro" id="IPR038194">
    <property type="entry name" value="DUF3861_sf"/>
</dbReference>
<dbReference type="RefSeq" id="WP_213682707.1">
    <property type="nucleotide sequence ID" value="NZ_CP074572.1"/>
</dbReference>
<reference evidence="1 2" key="1">
    <citation type="journal article" date="2012" name="Int. J. Syst. Evol. Microbiol.">
        <title>Shewanella dokdonensis sp. nov., isolated from seawater.</title>
        <authorList>
            <person name="Sung H.R."/>
            <person name="Yoon J.H."/>
            <person name="Ghim S.Y."/>
        </authorList>
    </citation>
    <scope>NUCLEOTIDE SEQUENCE [LARGE SCALE GENOMIC DNA]</scope>
    <source>
        <strain evidence="1 2">DSM 23626</strain>
    </source>
</reference>
<keyword evidence="2" id="KW-1185">Reference proteome</keyword>
<accession>A0ABX8DH59</accession>
<gene>
    <name evidence="1" type="ORF">KHX94_05725</name>
</gene>
<evidence type="ECO:0000313" key="1">
    <source>
        <dbReference type="EMBL" id="QVK24094.1"/>
    </source>
</evidence>
<protein>
    <submittedName>
        <fullName evidence="1">DUF3861 domain-containing protein</fullName>
    </submittedName>
</protein>
<dbReference type="Pfam" id="PF12977">
    <property type="entry name" value="DUF3861"/>
    <property type="match status" value="1"/>
</dbReference>